<dbReference type="PANTHER" id="PTHR10209:SF590">
    <property type="entry name" value="2-OXOGLUTARATE (2OG) AND FE(II)-DEPENDENT OXYGENASE SUPERFAMILY PROTEIN"/>
    <property type="match status" value="1"/>
</dbReference>
<protein>
    <recommendedName>
        <fullName evidence="6">Fe2OG dioxygenase domain-containing protein</fullName>
    </recommendedName>
</protein>
<evidence type="ECO:0000256" key="4">
    <source>
        <dbReference type="ARBA" id="ARBA00023004"/>
    </source>
</evidence>
<dbReference type="InterPro" id="IPR027443">
    <property type="entry name" value="IPNS-like_sf"/>
</dbReference>
<evidence type="ECO:0000256" key="3">
    <source>
        <dbReference type="ARBA" id="ARBA00023002"/>
    </source>
</evidence>
<evidence type="ECO:0000313" key="8">
    <source>
        <dbReference type="Proteomes" id="UP001341840"/>
    </source>
</evidence>
<dbReference type="SUPFAM" id="SSF51197">
    <property type="entry name" value="Clavaminate synthase-like"/>
    <property type="match status" value="1"/>
</dbReference>
<dbReference type="InterPro" id="IPR026992">
    <property type="entry name" value="DIOX_N"/>
</dbReference>
<dbReference type="PANTHER" id="PTHR10209">
    <property type="entry name" value="OXIDOREDUCTASE, 2OG-FE II OXYGENASE FAMILY PROTEIN"/>
    <property type="match status" value="1"/>
</dbReference>
<evidence type="ECO:0000256" key="2">
    <source>
        <dbReference type="ARBA" id="ARBA00022723"/>
    </source>
</evidence>
<dbReference type="EMBL" id="JASCZI010151191">
    <property type="protein sequence ID" value="MED6170745.1"/>
    <property type="molecule type" value="Genomic_DNA"/>
</dbReference>
<feature type="domain" description="Fe2OG dioxygenase" evidence="6">
    <location>
        <begin position="145"/>
        <end position="249"/>
    </location>
</feature>
<evidence type="ECO:0000259" key="6">
    <source>
        <dbReference type="PROSITE" id="PS51471"/>
    </source>
</evidence>
<evidence type="ECO:0000256" key="1">
    <source>
        <dbReference type="ARBA" id="ARBA00008056"/>
    </source>
</evidence>
<keyword evidence="2 5" id="KW-0479">Metal-binding</keyword>
<reference evidence="7 8" key="1">
    <citation type="journal article" date="2023" name="Plants (Basel)">
        <title>Bridging the Gap: Combining Genomics and Transcriptomics Approaches to Understand Stylosanthes scabra, an Orphan Legume from the Brazilian Caatinga.</title>
        <authorList>
            <person name="Ferreira-Neto J.R.C."/>
            <person name="da Silva M.D."/>
            <person name="Binneck E."/>
            <person name="de Melo N.F."/>
            <person name="da Silva R.H."/>
            <person name="de Melo A.L.T.M."/>
            <person name="Pandolfi V."/>
            <person name="Bustamante F.O."/>
            <person name="Brasileiro-Vidal A.C."/>
            <person name="Benko-Iseppon A.M."/>
        </authorList>
    </citation>
    <scope>NUCLEOTIDE SEQUENCE [LARGE SCALE GENOMIC DNA]</scope>
    <source>
        <tissue evidence="7">Leaves</tissue>
    </source>
</reference>
<accession>A0ABU6VAN9</accession>
<dbReference type="Pfam" id="PF03171">
    <property type="entry name" value="2OG-FeII_Oxy"/>
    <property type="match status" value="1"/>
</dbReference>
<dbReference type="PROSITE" id="PS51471">
    <property type="entry name" value="FE2OG_OXY"/>
    <property type="match status" value="1"/>
</dbReference>
<dbReference type="Proteomes" id="UP001341840">
    <property type="component" value="Unassembled WGS sequence"/>
</dbReference>
<organism evidence="7 8">
    <name type="scientific">Stylosanthes scabra</name>
    <dbReference type="NCBI Taxonomy" id="79078"/>
    <lineage>
        <taxon>Eukaryota</taxon>
        <taxon>Viridiplantae</taxon>
        <taxon>Streptophyta</taxon>
        <taxon>Embryophyta</taxon>
        <taxon>Tracheophyta</taxon>
        <taxon>Spermatophyta</taxon>
        <taxon>Magnoliopsida</taxon>
        <taxon>eudicotyledons</taxon>
        <taxon>Gunneridae</taxon>
        <taxon>Pentapetalae</taxon>
        <taxon>rosids</taxon>
        <taxon>fabids</taxon>
        <taxon>Fabales</taxon>
        <taxon>Fabaceae</taxon>
        <taxon>Papilionoideae</taxon>
        <taxon>50 kb inversion clade</taxon>
        <taxon>dalbergioids sensu lato</taxon>
        <taxon>Dalbergieae</taxon>
        <taxon>Pterocarpus clade</taxon>
        <taxon>Stylosanthes</taxon>
    </lineage>
</organism>
<comment type="caution">
    <text evidence="7">The sequence shown here is derived from an EMBL/GenBank/DDBJ whole genome shotgun (WGS) entry which is preliminary data.</text>
</comment>
<dbReference type="InterPro" id="IPR005123">
    <property type="entry name" value="Oxoglu/Fe-dep_dioxygenase_dom"/>
</dbReference>
<gene>
    <name evidence="7" type="ORF">PIB30_034012</name>
</gene>
<dbReference type="InterPro" id="IPR044861">
    <property type="entry name" value="IPNS-like_FE2OG_OXY"/>
</dbReference>
<dbReference type="Gene3D" id="2.60.120.330">
    <property type="entry name" value="B-lactam Antibiotic, Isopenicillin N Synthase, Chain"/>
    <property type="match status" value="1"/>
</dbReference>
<dbReference type="Pfam" id="PF14226">
    <property type="entry name" value="DIOX_N"/>
    <property type="match status" value="1"/>
</dbReference>
<keyword evidence="4 5" id="KW-0408">Iron</keyword>
<proteinExistence type="inferred from homology"/>
<keyword evidence="8" id="KW-1185">Reference proteome</keyword>
<name>A0ABU6VAN9_9FABA</name>
<comment type="similarity">
    <text evidence="1 5">Belongs to the iron/ascorbate-dependent oxidoreductase family.</text>
</comment>
<evidence type="ECO:0000256" key="5">
    <source>
        <dbReference type="RuleBase" id="RU003682"/>
    </source>
</evidence>
<evidence type="ECO:0000313" key="7">
    <source>
        <dbReference type="EMBL" id="MED6170745.1"/>
    </source>
</evidence>
<sequence length="298" mass="33627">MATKLSLPMVDLSSPDPLSTAYSIRQACVDYGFFYLVNHGVHNKLLSSVFQQSAEFFALPLDYKLSLSRKEYRGYTPLFSENLDPSSHPKGDAKESCYIGNLEDSTSVNLNQWPSQGKLEKNLLSLVALSLNLDNDFFEKTALNKPDAFLRLLHYPGELGYEDLCGASAHSDYGMITLLVTDGVPGLQICKEKFKQPRVWEDVSHVEGAFIVNIGDLMERWTNCIYRSTLHRVIPTGKERYSVAFFLDPPSYCLIECFESCCSESSPPRFPPIRSGDYLIERFMLTYGSEKELKCSSN</sequence>
<keyword evidence="3 5" id="KW-0560">Oxidoreductase</keyword>